<evidence type="ECO:0000256" key="1">
    <source>
        <dbReference type="ARBA" id="ARBA00001947"/>
    </source>
</evidence>
<dbReference type="GO" id="GO:0008270">
    <property type="term" value="F:zinc ion binding"/>
    <property type="evidence" value="ECO:0007669"/>
    <property type="project" value="InterPro"/>
</dbReference>
<evidence type="ECO:0000256" key="3">
    <source>
        <dbReference type="ARBA" id="ARBA00022670"/>
    </source>
</evidence>
<gene>
    <name evidence="9" type="ORF">ISALK_14100</name>
</gene>
<keyword evidence="10" id="KW-1185">Reference proteome</keyword>
<comment type="cofactor">
    <cofactor evidence="1">
        <name>Zn(2+)</name>
        <dbReference type="ChEBI" id="CHEBI:29105"/>
    </cofactor>
</comment>
<comment type="similarity">
    <text evidence="2 7">Belongs to the peptidase M14 family.</text>
</comment>
<dbReference type="GO" id="GO:0005615">
    <property type="term" value="C:extracellular space"/>
    <property type="evidence" value="ECO:0007669"/>
    <property type="project" value="TreeGrafter"/>
</dbReference>
<dbReference type="InterPro" id="IPR000834">
    <property type="entry name" value="Peptidase_M14"/>
</dbReference>
<dbReference type="SMART" id="SM00631">
    <property type="entry name" value="Zn_pept"/>
    <property type="match status" value="1"/>
</dbReference>
<dbReference type="Pfam" id="PF00246">
    <property type="entry name" value="Peptidase_M14"/>
    <property type="match status" value="1"/>
</dbReference>
<protein>
    <submittedName>
        <fullName evidence="9">Tat (Twin-arginine translocation) pathway signal sequence</fullName>
    </submittedName>
</protein>
<name>A0AA43XML8_9CLOT</name>
<evidence type="ECO:0000256" key="4">
    <source>
        <dbReference type="ARBA" id="ARBA00022801"/>
    </source>
</evidence>
<keyword evidence="6" id="KW-0482">Metalloprotease</keyword>
<evidence type="ECO:0000259" key="8">
    <source>
        <dbReference type="PROSITE" id="PS52035"/>
    </source>
</evidence>
<dbReference type="PANTHER" id="PTHR11705:SF143">
    <property type="entry name" value="SLL0236 PROTEIN"/>
    <property type="match status" value="1"/>
</dbReference>
<evidence type="ECO:0000256" key="7">
    <source>
        <dbReference type="PROSITE-ProRule" id="PRU01379"/>
    </source>
</evidence>
<accession>A0AA43XML8</accession>
<organism evidence="9 10">
    <name type="scientific">Isachenkonia alkalipeptolytica</name>
    <dbReference type="NCBI Taxonomy" id="2565777"/>
    <lineage>
        <taxon>Bacteria</taxon>
        <taxon>Bacillati</taxon>
        <taxon>Bacillota</taxon>
        <taxon>Clostridia</taxon>
        <taxon>Eubacteriales</taxon>
        <taxon>Clostridiaceae</taxon>
        <taxon>Isachenkonia</taxon>
    </lineage>
</organism>
<evidence type="ECO:0000256" key="6">
    <source>
        <dbReference type="ARBA" id="ARBA00023049"/>
    </source>
</evidence>
<keyword evidence="3" id="KW-0645">Protease</keyword>
<evidence type="ECO:0000256" key="2">
    <source>
        <dbReference type="ARBA" id="ARBA00005988"/>
    </source>
</evidence>
<dbReference type="AlphaFoldDB" id="A0AA43XML8"/>
<dbReference type="GO" id="GO:0004181">
    <property type="term" value="F:metallocarboxypeptidase activity"/>
    <property type="evidence" value="ECO:0007669"/>
    <property type="project" value="InterPro"/>
</dbReference>
<dbReference type="PANTHER" id="PTHR11705">
    <property type="entry name" value="PROTEASE FAMILY M14 CARBOXYPEPTIDASE A,B"/>
    <property type="match status" value="1"/>
</dbReference>
<dbReference type="EMBL" id="SUMG01000035">
    <property type="protein sequence ID" value="NBG89613.1"/>
    <property type="molecule type" value="Genomic_DNA"/>
</dbReference>
<evidence type="ECO:0000256" key="5">
    <source>
        <dbReference type="ARBA" id="ARBA00022833"/>
    </source>
</evidence>
<sequence>MVTSFGFAAPRLVPSGPSTDNEGQTNLSSTINYEKMIKILNDIERTSKGTVEVFTLDEYGKSEQGRSLYVAKVGEGDTKVWVQASIHGDEQLVSEAVLDVLKTLGSNGAKDVQTILDNVTIYAIPMYNPDGIEMNTRSTMLIDQDTGEPLLDQDGDPRYIDLNRDWKVDLMGEGFGFVASESRALYEFWTEVKPDFALDMHHQGIKEMPDSNKSVSFSLGISLAPNGPTLPGLKDGEYNDLTRQLQSYVYDDIKDYGYSHIDRYVIGGEDKYEIDIVGGVVSAMMLGINYDNLNEEGHSCPAVFFETKGNTRDGNLGQRANGYLTKQNYHALKSFLYGIASEEVYHVNPDSWEEIPRHPIIGYFTDYAGVIVIE</sequence>
<dbReference type="GO" id="GO:0006508">
    <property type="term" value="P:proteolysis"/>
    <property type="evidence" value="ECO:0007669"/>
    <property type="project" value="UniProtKB-KW"/>
</dbReference>
<keyword evidence="4" id="KW-0378">Hydrolase</keyword>
<dbReference type="PROSITE" id="PS52035">
    <property type="entry name" value="PEPTIDASE_M14"/>
    <property type="match status" value="1"/>
</dbReference>
<proteinExistence type="inferred from homology"/>
<evidence type="ECO:0000313" key="10">
    <source>
        <dbReference type="Proteomes" id="UP000449710"/>
    </source>
</evidence>
<dbReference type="Proteomes" id="UP000449710">
    <property type="component" value="Unassembled WGS sequence"/>
</dbReference>
<dbReference type="Gene3D" id="3.40.630.10">
    <property type="entry name" value="Zn peptidases"/>
    <property type="match status" value="1"/>
</dbReference>
<comment type="caution">
    <text evidence="9">The sequence shown here is derived from an EMBL/GenBank/DDBJ whole genome shotgun (WGS) entry which is preliminary data.</text>
</comment>
<dbReference type="SUPFAM" id="SSF53187">
    <property type="entry name" value="Zn-dependent exopeptidases"/>
    <property type="match status" value="1"/>
</dbReference>
<feature type="active site" description="Proton donor/acceptor" evidence="7">
    <location>
        <position position="342"/>
    </location>
</feature>
<keyword evidence="5" id="KW-0862">Zinc</keyword>
<evidence type="ECO:0000313" key="9">
    <source>
        <dbReference type="EMBL" id="NBG89613.1"/>
    </source>
</evidence>
<reference evidence="9 10" key="1">
    <citation type="submission" date="2019-04" db="EMBL/GenBank/DDBJ databases">
        <title>Isachenkonia alkalipeptolytica gen. nov. sp. nov. a new anaerobic, alkiliphilic organothrophic bacterium capable to reduce synthesized ferrihydrite isolated from a soda lake.</title>
        <authorList>
            <person name="Toshchakov S.V."/>
            <person name="Zavarzina D.G."/>
            <person name="Zhilina T.N."/>
            <person name="Kostrikina N.A."/>
            <person name="Kublanov I.V."/>
        </authorList>
    </citation>
    <scope>NUCLEOTIDE SEQUENCE [LARGE SCALE GENOMIC DNA]</scope>
    <source>
        <strain evidence="9 10">Z-1701</strain>
    </source>
</reference>
<feature type="domain" description="Peptidase M14" evidence="8">
    <location>
        <begin position="29"/>
        <end position="367"/>
    </location>
</feature>